<keyword evidence="3" id="KW-1185">Reference proteome</keyword>
<evidence type="ECO:0000313" key="3">
    <source>
        <dbReference type="Proteomes" id="UP000222824"/>
    </source>
</evidence>
<name>A0A2G1WHF2_9EURY</name>
<accession>A0A2G1WHF2</accession>
<dbReference type="Pfam" id="PF19100">
    <property type="entry name" value="DUF5787"/>
    <property type="match status" value="1"/>
</dbReference>
<dbReference type="EMBL" id="NHOA01000104">
    <property type="protein sequence ID" value="PHQ38422.1"/>
    <property type="molecule type" value="Genomic_DNA"/>
</dbReference>
<comment type="caution">
    <text evidence="2">The sequence shown here is derived from an EMBL/GenBank/DDBJ whole genome shotgun (WGS) entry which is preliminary data.</text>
</comment>
<organism evidence="2 3">
    <name type="scientific">Halorubrum persicum</name>
    <dbReference type="NCBI Taxonomy" id="1383844"/>
    <lineage>
        <taxon>Archaea</taxon>
        <taxon>Methanobacteriati</taxon>
        <taxon>Methanobacteriota</taxon>
        <taxon>Stenosarchaea group</taxon>
        <taxon>Halobacteria</taxon>
        <taxon>Halobacteriales</taxon>
        <taxon>Haloferacaceae</taxon>
        <taxon>Halorubrum</taxon>
    </lineage>
</organism>
<proteinExistence type="predicted"/>
<dbReference type="InterPro" id="IPR043901">
    <property type="entry name" value="DUF5787"/>
</dbReference>
<dbReference type="RefSeq" id="WP_099255820.1">
    <property type="nucleotide sequence ID" value="NZ_NHOA01000104.1"/>
</dbReference>
<dbReference type="Proteomes" id="UP000222824">
    <property type="component" value="Unassembled WGS sequence"/>
</dbReference>
<dbReference type="OrthoDB" id="211869at2157"/>
<gene>
    <name evidence="2" type="ORF">DJ69_11865</name>
</gene>
<evidence type="ECO:0000313" key="2">
    <source>
        <dbReference type="EMBL" id="PHQ38422.1"/>
    </source>
</evidence>
<reference evidence="2 3" key="1">
    <citation type="journal article" date="2014" name="Front. Microbiol.">
        <title>Population and genomic analysis of the genus Halorubrum.</title>
        <authorList>
            <person name="Fullmer M.S."/>
            <person name="Soucy S.M."/>
            <person name="Swithers K.S."/>
            <person name="Makkay A.M."/>
            <person name="Wheeler R."/>
            <person name="Ventosa A."/>
            <person name="Gogarten J.P."/>
            <person name="Papke R.T."/>
        </authorList>
    </citation>
    <scope>NUCLEOTIDE SEQUENCE [LARGE SCALE GENOMIC DNA]</scope>
    <source>
        <strain evidence="2 3">C49</strain>
    </source>
</reference>
<protein>
    <submittedName>
        <fullName evidence="2">Uncharacterized protein</fullName>
    </submittedName>
</protein>
<dbReference type="AlphaFoldDB" id="A0A2G1WHF2"/>
<evidence type="ECO:0000256" key="1">
    <source>
        <dbReference type="SAM" id="MobiDB-lite"/>
    </source>
</evidence>
<feature type="compositionally biased region" description="Basic and acidic residues" evidence="1">
    <location>
        <begin position="277"/>
        <end position="297"/>
    </location>
</feature>
<feature type="region of interest" description="Disordered" evidence="1">
    <location>
        <begin position="276"/>
        <end position="318"/>
    </location>
</feature>
<sequence>MEFRFELALCAALESPDRVVARQFGAGIENPGGRIVDVCVLTPGPGFDRRAAITPDRIPEPAIEAPVGPGEAVPIQRAFDLPPDRAEAVAERAAAVGYLERERRDGRPVVRATARYPDDWVGSLTAIENKPDLGSPGDLTAQLRYDAALGLFDEVVLATASYVTRAHLNRIPESVGVWRFDPDTGEREVVREPTPLDPDASGVEIREERALRTDVTLVDPAAKARKRRRLAERAYGKGWRPEPPACAHATTTADGRPRCERFDRVVDPGRDCGAACDVREPADPPRTDEDRLRDERTAWVADPAGDGPRRQSGLSRFL</sequence>